<comment type="caution">
    <text evidence="5">The sequence shown here is derived from an EMBL/GenBank/DDBJ whole genome shotgun (WGS) entry which is preliminary data.</text>
</comment>
<dbReference type="RefSeq" id="WP_146825694.1">
    <property type="nucleotide sequence ID" value="NZ_BAAAYQ010000001.1"/>
</dbReference>
<keyword evidence="2" id="KW-0805">Transcription regulation</keyword>
<evidence type="ECO:0000256" key="4">
    <source>
        <dbReference type="ARBA" id="ARBA00023163"/>
    </source>
</evidence>
<dbReference type="GO" id="GO:0003677">
    <property type="term" value="F:DNA binding"/>
    <property type="evidence" value="ECO:0007669"/>
    <property type="project" value="UniProtKB-KW"/>
</dbReference>
<dbReference type="AlphaFoldDB" id="A0A512HS81"/>
<evidence type="ECO:0000256" key="3">
    <source>
        <dbReference type="ARBA" id="ARBA00023125"/>
    </source>
</evidence>
<evidence type="ECO:0000313" key="6">
    <source>
        <dbReference type="Proteomes" id="UP000321769"/>
    </source>
</evidence>
<dbReference type="OrthoDB" id="9813987at2"/>
<evidence type="ECO:0000313" key="5">
    <source>
        <dbReference type="EMBL" id="GEO88245.1"/>
    </source>
</evidence>
<keyword evidence="6" id="KW-1185">Reference proteome</keyword>
<dbReference type="Pfam" id="PF03965">
    <property type="entry name" value="Penicillinase_R"/>
    <property type="match status" value="1"/>
</dbReference>
<evidence type="ECO:0000256" key="1">
    <source>
        <dbReference type="ARBA" id="ARBA00011046"/>
    </source>
</evidence>
<dbReference type="SUPFAM" id="SSF46785">
    <property type="entry name" value="Winged helix' DNA-binding domain"/>
    <property type="match status" value="1"/>
</dbReference>
<dbReference type="PIRSF" id="PIRSF019455">
    <property type="entry name" value="CopR_AtkY"/>
    <property type="match status" value="1"/>
</dbReference>
<reference evidence="5 6" key="1">
    <citation type="submission" date="2019-07" db="EMBL/GenBank/DDBJ databases">
        <title>Whole genome shotgun sequence of Aeromicrobium flavum NBRC 107625.</title>
        <authorList>
            <person name="Hosoyama A."/>
            <person name="Uohara A."/>
            <person name="Ohji S."/>
            <person name="Ichikawa N."/>
        </authorList>
    </citation>
    <scope>NUCLEOTIDE SEQUENCE [LARGE SCALE GENOMIC DNA]</scope>
    <source>
        <strain evidence="5 6">NBRC 107625</strain>
    </source>
</reference>
<comment type="similarity">
    <text evidence="1">Belongs to the BlaI transcriptional regulatory family.</text>
</comment>
<dbReference type="Gene3D" id="6.10.140.850">
    <property type="match status" value="1"/>
</dbReference>
<name>A0A512HS81_9ACTN</name>
<sequence>MGPLETSVMQRLWAVEQPQTVREVQEFMATDRTIAYTTVMTVLDNLHGKGFVTRERQGRAYVYSPRETREEYTASLLGNALADGGDRRGVLMHFVDRLDEEALASLRQLLQEPGNDPEGVP</sequence>
<dbReference type="InterPro" id="IPR036390">
    <property type="entry name" value="WH_DNA-bd_sf"/>
</dbReference>
<evidence type="ECO:0000256" key="2">
    <source>
        <dbReference type="ARBA" id="ARBA00023015"/>
    </source>
</evidence>
<keyword evidence="4" id="KW-0804">Transcription</keyword>
<keyword evidence="3" id="KW-0238">DNA-binding</keyword>
<accession>A0A512HS81</accession>
<gene>
    <name evidence="5" type="ORF">AFL01nite_05720</name>
</gene>
<dbReference type="GO" id="GO:0045892">
    <property type="term" value="P:negative regulation of DNA-templated transcription"/>
    <property type="evidence" value="ECO:0007669"/>
    <property type="project" value="InterPro"/>
</dbReference>
<dbReference type="Gene3D" id="1.10.10.10">
    <property type="entry name" value="Winged helix-like DNA-binding domain superfamily/Winged helix DNA-binding domain"/>
    <property type="match status" value="1"/>
</dbReference>
<dbReference type="InterPro" id="IPR036388">
    <property type="entry name" value="WH-like_DNA-bd_sf"/>
</dbReference>
<dbReference type="InterPro" id="IPR005650">
    <property type="entry name" value="BlaI_family"/>
</dbReference>
<organism evidence="5 6">
    <name type="scientific">Aeromicrobium flavum</name>
    <dbReference type="NCBI Taxonomy" id="416568"/>
    <lineage>
        <taxon>Bacteria</taxon>
        <taxon>Bacillati</taxon>
        <taxon>Actinomycetota</taxon>
        <taxon>Actinomycetes</taxon>
        <taxon>Propionibacteriales</taxon>
        <taxon>Nocardioidaceae</taxon>
        <taxon>Aeromicrobium</taxon>
    </lineage>
</organism>
<proteinExistence type="inferred from homology"/>
<protein>
    <submittedName>
        <fullName evidence="5">Putative penicillinase repressor</fullName>
    </submittedName>
</protein>
<dbReference type="EMBL" id="BJZQ01000001">
    <property type="protein sequence ID" value="GEO88245.1"/>
    <property type="molecule type" value="Genomic_DNA"/>
</dbReference>
<dbReference type="Proteomes" id="UP000321769">
    <property type="component" value="Unassembled WGS sequence"/>
</dbReference>